<dbReference type="SUPFAM" id="SSF51556">
    <property type="entry name" value="Metallo-dependent hydrolases"/>
    <property type="match status" value="1"/>
</dbReference>
<dbReference type="Gene3D" id="3.20.20.140">
    <property type="entry name" value="Metal-dependent hydrolases"/>
    <property type="match status" value="1"/>
</dbReference>
<sequence length="435" mass="47183">MTFDLIVRNATLPDGRTGQDIACADGRIAAVAPRMDAAGAREIDADGQLVSPPFVDCHFHMDATLSLGLPRMNVSGTLLEGIALWGELKPLLTHEAVIERALRYCDLAVSQGLLAVRSHVDICDDRLLAVEALKEVQARVRPYLDLQLVAFPQDGYYRSANAEANLARALDLGVEVVGGIPHFERSMADGAASVRALCEIAADRGLLVDMHCDESDDPLSRHIETLAFETQRLGLQGRVAGSHLTSMHSMDNYYVSKLLPLMAEAGVSAIANPLINICLQGRHDGYPKRRGMTRVPEMQAMGIPVGFGHDCVMDPWYSLGQADMLEVAAMAVHVGQLTSRDAMRAAFEAVTTVPAAIMHLQDYGLAPGCHADMVLLQATDTIEAIRMKPVRLAVIRRGRVIAETMPRVIALRIDGRPDMVDPASYAPREGGDPRL</sequence>
<keyword evidence="2" id="KW-0378">Hydrolase</keyword>
<dbReference type="FunFam" id="3.20.20.140:FF:000019">
    <property type="entry name" value="Cytosine deaminase"/>
    <property type="match status" value="1"/>
</dbReference>
<dbReference type="CDD" id="cd01293">
    <property type="entry name" value="Bact_CD"/>
    <property type="match status" value="1"/>
</dbReference>
<name>A0A8J7M7T8_9RHOB</name>
<dbReference type="GO" id="GO:0035888">
    <property type="term" value="F:isoguanine deaminase activity"/>
    <property type="evidence" value="ECO:0007669"/>
    <property type="project" value="TreeGrafter"/>
</dbReference>
<dbReference type="GO" id="GO:0004131">
    <property type="term" value="F:cytosine deaminase activity"/>
    <property type="evidence" value="ECO:0007669"/>
    <property type="project" value="TreeGrafter"/>
</dbReference>
<evidence type="ECO:0000313" key="4">
    <source>
        <dbReference type="EMBL" id="MBK0399891.1"/>
    </source>
</evidence>
<dbReference type="InterPro" id="IPR013108">
    <property type="entry name" value="Amidohydro_3"/>
</dbReference>
<dbReference type="InterPro" id="IPR032466">
    <property type="entry name" value="Metal_Hydrolase"/>
</dbReference>
<dbReference type="Pfam" id="PF07969">
    <property type="entry name" value="Amidohydro_3"/>
    <property type="match status" value="1"/>
</dbReference>
<dbReference type="AlphaFoldDB" id="A0A8J7M7T8"/>
<evidence type="ECO:0000256" key="1">
    <source>
        <dbReference type="ARBA" id="ARBA00022723"/>
    </source>
</evidence>
<dbReference type="PANTHER" id="PTHR32027">
    <property type="entry name" value="CYTOSINE DEAMINASE"/>
    <property type="match status" value="1"/>
</dbReference>
<organism evidence="4 5">
    <name type="scientific">Thermohalobaculum xanthum</name>
    <dbReference type="NCBI Taxonomy" id="2753746"/>
    <lineage>
        <taxon>Bacteria</taxon>
        <taxon>Pseudomonadati</taxon>
        <taxon>Pseudomonadota</taxon>
        <taxon>Alphaproteobacteria</taxon>
        <taxon>Rhodobacterales</taxon>
        <taxon>Paracoccaceae</taxon>
        <taxon>Thermohalobaculum</taxon>
    </lineage>
</organism>
<dbReference type="SUPFAM" id="SSF51338">
    <property type="entry name" value="Composite domain of metallo-dependent hydrolases"/>
    <property type="match status" value="1"/>
</dbReference>
<dbReference type="RefSeq" id="WP_200610104.1">
    <property type="nucleotide sequence ID" value="NZ_JAEHHL010000007.1"/>
</dbReference>
<dbReference type="PANTHER" id="PTHR32027:SF0">
    <property type="entry name" value="CYTOSINE DEAMINASE"/>
    <property type="match status" value="1"/>
</dbReference>
<dbReference type="GO" id="GO:0046872">
    <property type="term" value="F:metal ion binding"/>
    <property type="evidence" value="ECO:0007669"/>
    <property type="project" value="UniProtKB-KW"/>
</dbReference>
<keyword evidence="1" id="KW-0479">Metal-binding</keyword>
<dbReference type="Gene3D" id="2.30.40.10">
    <property type="entry name" value="Urease, subunit C, domain 1"/>
    <property type="match status" value="1"/>
</dbReference>
<accession>A0A8J7M7T8</accession>
<dbReference type="Proteomes" id="UP000655420">
    <property type="component" value="Unassembled WGS sequence"/>
</dbReference>
<dbReference type="EMBL" id="JAEHHL010000007">
    <property type="protein sequence ID" value="MBK0399891.1"/>
    <property type="molecule type" value="Genomic_DNA"/>
</dbReference>
<keyword evidence="5" id="KW-1185">Reference proteome</keyword>
<comment type="caution">
    <text evidence="4">The sequence shown here is derived from an EMBL/GenBank/DDBJ whole genome shotgun (WGS) entry which is preliminary data.</text>
</comment>
<dbReference type="GO" id="GO:0006209">
    <property type="term" value="P:cytosine catabolic process"/>
    <property type="evidence" value="ECO:0007669"/>
    <property type="project" value="TreeGrafter"/>
</dbReference>
<gene>
    <name evidence="4" type="ORF">H0I76_11875</name>
</gene>
<evidence type="ECO:0000259" key="3">
    <source>
        <dbReference type="Pfam" id="PF07969"/>
    </source>
</evidence>
<dbReference type="InterPro" id="IPR052349">
    <property type="entry name" value="Metallo-hydrolase_Enzymes"/>
</dbReference>
<dbReference type="InterPro" id="IPR011059">
    <property type="entry name" value="Metal-dep_hydrolase_composite"/>
</dbReference>
<evidence type="ECO:0000313" key="5">
    <source>
        <dbReference type="Proteomes" id="UP000655420"/>
    </source>
</evidence>
<reference evidence="4" key="1">
    <citation type="submission" date="2020-12" db="EMBL/GenBank/DDBJ databases">
        <title>Bacterial taxonomy.</title>
        <authorList>
            <person name="Pan X."/>
        </authorList>
    </citation>
    <scope>NUCLEOTIDE SEQUENCE</scope>
    <source>
        <strain evidence="4">M0105</strain>
    </source>
</reference>
<proteinExistence type="predicted"/>
<protein>
    <submittedName>
        <fullName evidence="4">Amidohydrolase family protein</fullName>
    </submittedName>
</protein>
<evidence type="ECO:0000256" key="2">
    <source>
        <dbReference type="ARBA" id="ARBA00022801"/>
    </source>
</evidence>
<dbReference type="NCBIfam" id="NF005748">
    <property type="entry name" value="PRK07572.1"/>
    <property type="match status" value="1"/>
</dbReference>
<feature type="domain" description="Amidohydrolase 3" evidence="3">
    <location>
        <begin position="41"/>
        <end position="401"/>
    </location>
</feature>